<name>A0A6L3YDW5_9HYPH</name>
<comment type="caution">
    <text evidence="1">The sequence shown here is derived from an EMBL/GenBank/DDBJ whole genome shotgun (WGS) entry which is preliminary data.</text>
</comment>
<sequence length="66" mass="7114">MSTDLQGTNGDVVPMMPWSGLSQASVEQANEMGTSELPLWQHDGATAIVTLCLTGMARYRSLDMIV</sequence>
<dbReference type="EMBL" id="WBVX01000035">
    <property type="protein sequence ID" value="KAB2678435.1"/>
    <property type="molecule type" value="Genomic_DNA"/>
</dbReference>
<organism evidence="1 2">
    <name type="scientific">Brucella tritici</name>
    <dbReference type="NCBI Taxonomy" id="94626"/>
    <lineage>
        <taxon>Bacteria</taxon>
        <taxon>Pseudomonadati</taxon>
        <taxon>Pseudomonadota</taxon>
        <taxon>Alphaproteobacteria</taxon>
        <taxon>Hyphomicrobiales</taxon>
        <taxon>Brucellaceae</taxon>
        <taxon>Brucella/Ochrobactrum group</taxon>
        <taxon>Brucella</taxon>
    </lineage>
</organism>
<protein>
    <submittedName>
        <fullName evidence="1">Uncharacterized protein</fullName>
    </submittedName>
</protein>
<proteinExistence type="predicted"/>
<dbReference type="RefSeq" id="WP_151653372.1">
    <property type="nucleotide sequence ID" value="NZ_WBVX01000035.1"/>
</dbReference>
<accession>A0A6L3YDW5</accession>
<evidence type="ECO:0000313" key="2">
    <source>
        <dbReference type="Proteomes" id="UP000481643"/>
    </source>
</evidence>
<dbReference type="Proteomes" id="UP000481643">
    <property type="component" value="Unassembled WGS sequence"/>
</dbReference>
<evidence type="ECO:0000313" key="1">
    <source>
        <dbReference type="EMBL" id="KAB2678435.1"/>
    </source>
</evidence>
<reference evidence="1 2" key="1">
    <citation type="submission" date="2019-09" db="EMBL/GenBank/DDBJ databases">
        <title>Taxonomic organization of the family Brucellaceae based on a phylogenomic approach.</title>
        <authorList>
            <person name="Leclercq S."/>
            <person name="Cloeckaert A."/>
            <person name="Zygmunt M.S."/>
        </authorList>
    </citation>
    <scope>NUCLEOTIDE SEQUENCE [LARGE SCALE GENOMIC DNA]</scope>
    <source>
        <strain evidence="1 2">WS1830</strain>
    </source>
</reference>
<dbReference type="AlphaFoldDB" id="A0A6L3YDW5"/>
<gene>
    <name evidence="1" type="ORF">F9L08_23750</name>
</gene>